<keyword evidence="2" id="KW-1185">Reference proteome</keyword>
<proteinExistence type="predicted"/>
<name>A0ABW7LT80_9PSED</name>
<reference evidence="1 2" key="1">
    <citation type="submission" date="2024-10" db="EMBL/GenBank/DDBJ databases">
        <title>Aeromonas and Pseudomonas from the Cagarras Archipelago, Rio de Janeiro, Brazil.</title>
        <authorList>
            <person name="Canellas A.L.B."/>
            <person name="Laport M.S."/>
        </authorList>
    </citation>
    <scope>NUCLEOTIDE SEQUENCE [LARGE SCALE GENOMIC DNA]</scope>
    <source>
        <strain evidence="1 2">CPF-4</strain>
    </source>
</reference>
<accession>A0ABW7LT80</accession>
<dbReference type="RefSeq" id="WP_321837852.1">
    <property type="nucleotide sequence ID" value="NZ_CAVMKE010000007.1"/>
</dbReference>
<dbReference type="Pfam" id="PF06892">
    <property type="entry name" value="Phage_CP76"/>
    <property type="match status" value="1"/>
</dbReference>
<protein>
    <submittedName>
        <fullName evidence="1">Phage regulatory CII family protein</fullName>
    </submittedName>
</protein>
<comment type="caution">
    <text evidence="1">The sequence shown here is derived from an EMBL/GenBank/DDBJ whole genome shotgun (WGS) entry which is preliminary data.</text>
</comment>
<gene>
    <name evidence="1" type="ORF">ACHMWK_02825</name>
</gene>
<dbReference type="Proteomes" id="UP001609821">
    <property type="component" value="Unassembled WGS sequence"/>
</dbReference>
<dbReference type="EMBL" id="JBINXB010000002">
    <property type="protein sequence ID" value="MFH6564916.1"/>
    <property type="molecule type" value="Genomic_DNA"/>
</dbReference>
<sequence length="141" mass="15736">MQALMQAIYDVVDEHGTKKIAEGASFTSRTLLAQKANPDYDSHNMNVPELDRIMAFTRDFRPLSAWADRFDFDLVARKRPSPKPLIVSLSAVSAEYGDVARFIVDALADSFVSRGEKVQGDRIIQEVIDALHVLRESLKAA</sequence>
<evidence type="ECO:0000313" key="2">
    <source>
        <dbReference type="Proteomes" id="UP001609821"/>
    </source>
</evidence>
<organism evidence="1 2">
    <name type="scientific">Pseudomonas kulmbachensis</name>
    <dbReference type="NCBI Taxonomy" id="3043408"/>
    <lineage>
        <taxon>Bacteria</taxon>
        <taxon>Pseudomonadati</taxon>
        <taxon>Pseudomonadota</taxon>
        <taxon>Gammaproteobacteria</taxon>
        <taxon>Pseudomonadales</taxon>
        <taxon>Pseudomonadaceae</taxon>
        <taxon>Pseudomonas</taxon>
    </lineage>
</organism>
<evidence type="ECO:0000313" key="1">
    <source>
        <dbReference type="EMBL" id="MFH6564916.1"/>
    </source>
</evidence>
<dbReference type="InterPro" id="IPR009679">
    <property type="entry name" value="Phage_186_CII-like"/>
</dbReference>